<dbReference type="PANTHER" id="PTHR21621">
    <property type="entry name" value="RIBOSOMAL PROTEIN S6 MODIFICATION PROTEIN"/>
    <property type="match status" value="1"/>
</dbReference>
<dbReference type="InterPro" id="IPR011761">
    <property type="entry name" value="ATP-grasp"/>
</dbReference>
<dbReference type="InterPro" id="IPR013815">
    <property type="entry name" value="ATP_grasp_subdomain_1"/>
</dbReference>
<dbReference type="GO" id="GO:0005737">
    <property type="term" value="C:cytoplasm"/>
    <property type="evidence" value="ECO:0007669"/>
    <property type="project" value="TreeGrafter"/>
</dbReference>
<keyword evidence="1" id="KW-0547">Nucleotide-binding</keyword>
<accession>A0A8J7W5U7</accession>
<gene>
    <name evidence="3" type="ORF">RJ53_00805</name>
</gene>
<dbReference type="AlphaFoldDB" id="A0A8J7W5U7"/>
<dbReference type="RefSeq" id="WP_211529703.1">
    <property type="nucleotide sequence ID" value="NZ_JWHL01000001.1"/>
</dbReference>
<comment type="caution">
    <text evidence="3">The sequence shown here is derived from an EMBL/GenBank/DDBJ whole genome shotgun (WGS) entry which is preliminary data.</text>
</comment>
<dbReference type="Gene3D" id="3.40.50.20">
    <property type="match status" value="1"/>
</dbReference>
<dbReference type="Proteomes" id="UP000730161">
    <property type="component" value="Unassembled WGS sequence"/>
</dbReference>
<dbReference type="GO" id="GO:0046872">
    <property type="term" value="F:metal ion binding"/>
    <property type="evidence" value="ECO:0007669"/>
    <property type="project" value="InterPro"/>
</dbReference>
<name>A0A8J7W5U7_9EURY</name>
<dbReference type="GO" id="GO:0016879">
    <property type="term" value="F:ligase activity, forming carbon-nitrogen bonds"/>
    <property type="evidence" value="ECO:0007669"/>
    <property type="project" value="TreeGrafter"/>
</dbReference>
<dbReference type="OrthoDB" id="33241at2157"/>
<dbReference type="PANTHER" id="PTHR21621:SF0">
    <property type="entry name" value="BETA-CITRYLGLUTAMATE SYNTHASE B-RELATED"/>
    <property type="match status" value="1"/>
</dbReference>
<keyword evidence="4" id="KW-1185">Reference proteome</keyword>
<dbReference type="Pfam" id="PF08443">
    <property type="entry name" value="RimK"/>
    <property type="match status" value="1"/>
</dbReference>
<dbReference type="PROSITE" id="PS50975">
    <property type="entry name" value="ATP_GRASP"/>
    <property type="match status" value="1"/>
</dbReference>
<dbReference type="EMBL" id="JWHL01000001">
    <property type="protein sequence ID" value="MBR1368108.1"/>
    <property type="molecule type" value="Genomic_DNA"/>
</dbReference>
<organism evidence="3 4">
    <name type="scientific">Methanocalculus chunghsingensis</name>
    <dbReference type="NCBI Taxonomy" id="156457"/>
    <lineage>
        <taxon>Archaea</taxon>
        <taxon>Methanobacteriati</taxon>
        <taxon>Methanobacteriota</taxon>
        <taxon>Stenosarchaea group</taxon>
        <taxon>Methanomicrobia</taxon>
        <taxon>Methanomicrobiales</taxon>
        <taxon>Methanocalculaceae</taxon>
        <taxon>Methanocalculus</taxon>
    </lineage>
</organism>
<evidence type="ECO:0000259" key="2">
    <source>
        <dbReference type="PROSITE" id="PS50975"/>
    </source>
</evidence>
<protein>
    <submittedName>
        <fullName evidence="3">Peptidase S6</fullName>
    </submittedName>
</protein>
<evidence type="ECO:0000313" key="3">
    <source>
        <dbReference type="EMBL" id="MBR1368108.1"/>
    </source>
</evidence>
<dbReference type="Gene3D" id="3.30.470.20">
    <property type="entry name" value="ATP-grasp fold, B domain"/>
    <property type="match status" value="1"/>
</dbReference>
<dbReference type="Gene3D" id="3.30.1490.20">
    <property type="entry name" value="ATP-grasp fold, A domain"/>
    <property type="match status" value="1"/>
</dbReference>
<sequence>MIRIVPKPTDTQDDNSTQMVINALEAMGAEYEILLLRDLDPFSIKYRNDLIWICGIRQDGVEFELIKALALKNRLVNTPEAIATCASKVLTSALLTHHDVPTPETLFTASRQHVDTFLQRHGKAVYKPVYGFDGDGIFLFSDIGDLADPPYYVQEYIRNDRDFRIFVIGYKAAGAIYRQSPHLTHNIHQGGVGTPVEIDSRMREIAEAAARAVQIDYCGVDLLKTEDGYTVLEVNGTPNWHCMAAPIPELLAEYLVSEENKMR</sequence>
<dbReference type="SUPFAM" id="SSF56059">
    <property type="entry name" value="Glutathione synthetase ATP-binding domain-like"/>
    <property type="match status" value="1"/>
</dbReference>
<evidence type="ECO:0000313" key="4">
    <source>
        <dbReference type="Proteomes" id="UP000730161"/>
    </source>
</evidence>
<feature type="domain" description="ATP-grasp" evidence="2">
    <location>
        <begin position="92"/>
        <end position="260"/>
    </location>
</feature>
<proteinExistence type="predicted"/>
<evidence type="ECO:0000256" key="1">
    <source>
        <dbReference type="PROSITE-ProRule" id="PRU00409"/>
    </source>
</evidence>
<dbReference type="InterPro" id="IPR013651">
    <property type="entry name" value="ATP-grasp_RimK-type"/>
</dbReference>
<dbReference type="GO" id="GO:0005524">
    <property type="term" value="F:ATP binding"/>
    <property type="evidence" value="ECO:0007669"/>
    <property type="project" value="UniProtKB-UniRule"/>
</dbReference>
<reference evidence="3" key="1">
    <citation type="submission" date="2014-12" db="EMBL/GenBank/DDBJ databases">
        <authorList>
            <person name="Huang H.-H."/>
            <person name="Chen S.-C."/>
            <person name="Lai M.-C."/>
        </authorList>
    </citation>
    <scope>NUCLEOTIDE SEQUENCE</scope>
    <source>
        <strain evidence="3">K1F9705b</strain>
    </source>
</reference>
<keyword evidence="1" id="KW-0067">ATP-binding</keyword>